<dbReference type="Gene3D" id="3.30.1780.10">
    <property type="entry name" value="ornithine cyclodeaminase, domain 1"/>
    <property type="match status" value="1"/>
</dbReference>
<accession>A0A6J6FWJ4</accession>
<gene>
    <name evidence="1" type="ORF">UFOPK1791_00695</name>
</gene>
<name>A0A6J6FWJ4_9ZZZZ</name>
<dbReference type="InterPro" id="IPR023401">
    <property type="entry name" value="ODC_N"/>
</dbReference>
<protein>
    <submittedName>
        <fullName evidence="1">Unannotated protein</fullName>
    </submittedName>
</protein>
<dbReference type="PANTHER" id="PTHR13812:SF19">
    <property type="entry name" value="KETIMINE REDUCTASE MU-CRYSTALLIN"/>
    <property type="match status" value="1"/>
</dbReference>
<sequence>MNTASPITISAAEVESACSLSEVVESQRKAFAGLISGTSVMGPRAVITNGENAQFSYIARAAITAPTIVKFGSVTSSNSAKGLPVVQAYIAVMDSETGSLTYFVDGESVTRIRTTAASMVAAQELANKPKYITVIGSAPQAIAHAKAALELFKPTKLTMVVRSSDKGKSVKAEFADNLPVEISQDVESAVATADLIFTCTNAMTPLFKGKLKPGTTCIAIGSFAPNREEISADVLIAADKVFADDSATTQVQCGSIIPALKSQARKWAEVISIGEVINRSANGRENPAEVICYFSVGLGIQDAAFVELLMQKRSGE</sequence>
<dbReference type="EMBL" id="CAEZUF010000059">
    <property type="protein sequence ID" value="CAB4593472.1"/>
    <property type="molecule type" value="Genomic_DNA"/>
</dbReference>
<reference evidence="1" key="1">
    <citation type="submission" date="2020-05" db="EMBL/GenBank/DDBJ databases">
        <authorList>
            <person name="Chiriac C."/>
            <person name="Salcher M."/>
            <person name="Ghai R."/>
            <person name="Kavagutti S V."/>
        </authorList>
    </citation>
    <scope>NUCLEOTIDE SEQUENCE</scope>
</reference>
<dbReference type="Pfam" id="PF02423">
    <property type="entry name" value="OCD_Mu_crystall"/>
    <property type="match status" value="1"/>
</dbReference>
<dbReference type="PIRSF" id="PIRSF001439">
    <property type="entry name" value="CryM"/>
    <property type="match status" value="1"/>
</dbReference>
<dbReference type="Gene3D" id="3.40.50.720">
    <property type="entry name" value="NAD(P)-binding Rossmann-like Domain"/>
    <property type="match status" value="1"/>
</dbReference>
<proteinExistence type="predicted"/>
<dbReference type="SUPFAM" id="SSF51735">
    <property type="entry name" value="NAD(P)-binding Rossmann-fold domains"/>
    <property type="match status" value="1"/>
</dbReference>
<dbReference type="AlphaFoldDB" id="A0A6J6FWJ4"/>
<dbReference type="InterPro" id="IPR003462">
    <property type="entry name" value="ODC_Mu_crystall"/>
</dbReference>
<dbReference type="PANTHER" id="PTHR13812">
    <property type="entry name" value="KETIMINE REDUCTASE MU-CRYSTALLIN"/>
    <property type="match status" value="1"/>
</dbReference>
<organism evidence="1">
    <name type="scientific">freshwater metagenome</name>
    <dbReference type="NCBI Taxonomy" id="449393"/>
    <lineage>
        <taxon>unclassified sequences</taxon>
        <taxon>metagenomes</taxon>
        <taxon>ecological metagenomes</taxon>
    </lineage>
</organism>
<dbReference type="GO" id="GO:0005737">
    <property type="term" value="C:cytoplasm"/>
    <property type="evidence" value="ECO:0007669"/>
    <property type="project" value="TreeGrafter"/>
</dbReference>
<evidence type="ECO:0000313" key="1">
    <source>
        <dbReference type="EMBL" id="CAB4593472.1"/>
    </source>
</evidence>
<dbReference type="InterPro" id="IPR036291">
    <property type="entry name" value="NAD(P)-bd_dom_sf"/>
</dbReference>